<name>A0A1G2C724_9BACT</name>
<feature type="chain" id="PRO_5009582231" evidence="1">
    <location>
        <begin position="23"/>
        <end position="238"/>
    </location>
</feature>
<evidence type="ECO:0000313" key="3">
    <source>
        <dbReference type="Proteomes" id="UP000176648"/>
    </source>
</evidence>
<protein>
    <submittedName>
        <fullName evidence="2">Uncharacterized protein</fullName>
    </submittedName>
</protein>
<keyword evidence="1" id="KW-0732">Signal</keyword>
<dbReference type="Proteomes" id="UP000176648">
    <property type="component" value="Unassembled WGS sequence"/>
</dbReference>
<proteinExistence type="predicted"/>
<reference evidence="2 3" key="1">
    <citation type="journal article" date="2016" name="Nat. Commun.">
        <title>Thousands of microbial genomes shed light on interconnected biogeochemical processes in an aquifer system.</title>
        <authorList>
            <person name="Anantharaman K."/>
            <person name="Brown C.T."/>
            <person name="Hug L.A."/>
            <person name="Sharon I."/>
            <person name="Castelle C.J."/>
            <person name="Probst A.J."/>
            <person name="Thomas B.C."/>
            <person name="Singh A."/>
            <person name="Wilkins M.J."/>
            <person name="Karaoz U."/>
            <person name="Brodie E.L."/>
            <person name="Williams K.H."/>
            <person name="Hubbard S.S."/>
            <person name="Banfield J.F."/>
        </authorList>
    </citation>
    <scope>NUCLEOTIDE SEQUENCE [LARGE SCALE GENOMIC DNA]</scope>
</reference>
<sequence length="238" mass="26255">MKKLLIGSLGLMAALVISPMFAAFEAHVINVTAQIENALFVHPASRLFGTVFPQEHLEQGIFVTFSESFSEEDQTRVGTVEYAIKQKPKPRPAYETQVGVDNARAWCHNNYPAAPYSSSDPSWQTYLQNCYPSLCPYLSKTADGNPAPGNDTSIPAFHDPFATSSVAHGKINKFGTDVGDNWIIDLAVPCFTGQCAQDWPSFVASQNPLADPNAYMLPPELEHEVFGCNLWFEVTDIY</sequence>
<dbReference type="STRING" id="1798644.A2122_02295"/>
<comment type="caution">
    <text evidence="2">The sequence shown here is derived from an EMBL/GenBank/DDBJ whole genome shotgun (WGS) entry which is preliminary data.</text>
</comment>
<accession>A0A1G2C724</accession>
<feature type="signal peptide" evidence="1">
    <location>
        <begin position="1"/>
        <end position="22"/>
    </location>
</feature>
<evidence type="ECO:0000313" key="2">
    <source>
        <dbReference type="EMBL" id="OGY97178.1"/>
    </source>
</evidence>
<evidence type="ECO:0000256" key="1">
    <source>
        <dbReference type="SAM" id="SignalP"/>
    </source>
</evidence>
<gene>
    <name evidence="2" type="ORF">A2122_02295</name>
</gene>
<organism evidence="2 3">
    <name type="scientific">Candidatus Liptonbacteria bacterium GWB1_49_6</name>
    <dbReference type="NCBI Taxonomy" id="1798644"/>
    <lineage>
        <taxon>Bacteria</taxon>
        <taxon>Candidatus Liptoniibacteriota</taxon>
    </lineage>
</organism>
<dbReference type="EMBL" id="MHKU01000007">
    <property type="protein sequence ID" value="OGY97178.1"/>
    <property type="molecule type" value="Genomic_DNA"/>
</dbReference>
<dbReference type="AlphaFoldDB" id="A0A1G2C724"/>